<dbReference type="EMBL" id="GL890965">
    <property type="protein sequence ID" value="EGJ29883.1"/>
    <property type="molecule type" value="Genomic_DNA"/>
</dbReference>
<reference evidence="2" key="1">
    <citation type="journal article" date="2011" name="Proc. Natl. Acad. Sci. U.S.A.">
        <title>Genomic insights into the physiology and ecology of the marine filamentous cyanobacterium Lyngbya majuscula.</title>
        <authorList>
            <person name="Jones A.C."/>
            <person name="Monroe E.A."/>
            <person name="Podell S."/>
            <person name="Hess W.R."/>
            <person name="Klages S."/>
            <person name="Esquenazi E."/>
            <person name="Niessen S."/>
            <person name="Hoover H."/>
            <person name="Rothmann M."/>
            <person name="Lasken R.S."/>
            <person name="Yates J.R.III."/>
            <person name="Reinhardt R."/>
            <person name="Kube M."/>
            <person name="Burkart M.D."/>
            <person name="Allen E.E."/>
            <person name="Dorrestein P.C."/>
            <person name="Gerwick W.H."/>
            <person name="Gerwick L."/>
        </authorList>
    </citation>
    <scope>NUCLEOTIDE SEQUENCE [LARGE SCALE GENOMIC DNA]</scope>
    <source>
        <strain evidence="2">3L</strain>
    </source>
</reference>
<dbReference type="RefSeq" id="WP_008188777.1">
    <property type="nucleotide sequence ID" value="NZ_GL890965.1"/>
</dbReference>
<organism evidence="1 2">
    <name type="scientific">Moorena producens 3L</name>
    <dbReference type="NCBI Taxonomy" id="489825"/>
    <lineage>
        <taxon>Bacteria</taxon>
        <taxon>Bacillati</taxon>
        <taxon>Cyanobacteriota</taxon>
        <taxon>Cyanophyceae</taxon>
        <taxon>Coleofasciculales</taxon>
        <taxon>Coleofasciculaceae</taxon>
        <taxon>Moorena</taxon>
    </lineage>
</organism>
<dbReference type="AlphaFoldDB" id="F4XZW5"/>
<dbReference type="OrthoDB" id="571067at2"/>
<dbReference type="Proteomes" id="UP000003959">
    <property type="component" value="Unassembled WGS sequence"/>
</dbReference>
<sequence length="328" mass="38124">MVNGKLKRVSILINSEVQEMENKTLSNQQRLIVNLEENAMDSLVHGVEHHLYGRRKTDWKYVILHTFHAVELFLKARLAKYNESLIYQNRKNGYTIGSDQAIDLLVNEAKVELSQYAEVQKSGKYEGKYKLGGALDDLRKARNSIEHKEIALDSDKVKKFLGTAFVFLDRFVSEELDLSLKTELDKLDEVRVDELSEDGVDIGNLESQSTYRTLSMACLFYIQHMKKEGIPVSNPKEKWYYHYFTCEICDKEAVAVPDPTAKYSRVAHCFNCLAEYTINYCFRCEQPYISFLHEWEKDIDDSRYPSWVNSVDDVDLCCELCSDWIDEQ</sequence>
<accession>F4XZW5</accession>
<dbReference type="HOGENOM" id="CLU_846823_0_0_3"/>
<evidence type="ECO:0000313" key="1">
    <source>
        <dbReference type="EMBL" id="EGJ29883.1"/>
    </source>
</evidence>
<proteinExistence type="predicted"/>
<evidence type="ECO:0000313" key="2">
    <source>
        <dbReference type="Proteomes" id="UP000003959"/>
    </source>
</evidence>
<name>F4XZW5_9CYAN</name>
<dbReference type="eggNOG" id="COG0675">
    <property type="taxonomic scope" value="Bacteria"/>
</dbReference>
<protein>
    <submittedName>
        <fullName evidence="1">Uncharacterized protein</fullName>
    </submittedName>
</protein>
<gene>
    <name evidence="1" type="ORF">LYNGBM3L_59100</name>
</gene>
<keyword evidence="2" id="KW-1185">Reference proteome</keyword>